<feature type="domain" description="VTC" evidence="1">
    <location>
        <begin position="32"/>
        <end position="247"/>
    </location>
</feature>
<gene>
    <name evidence="2" type="ORF">OHJ16_04340</name>
</gene>
<dbReference type="Proteomes" id="UP001072034">
    <property type="component" value="Unassembled WGS sequence"/>
</dbReference>
<accession>A0ABT4I6C0</accession>
<protein>
    <submittedName>
        <fullName evidence="2">Polyphosphate polymerase domain-containing protein</fullName>
    </submittedName>
</protein>
<keyword evidence="3" id="KW-1185">Reference proteome</keyword>
<feature type="non-terminal residue" evidence="2">
    <location>
        <position position="266"/>
    </location>
</feature>
<dbReference type="SUPFAM" id="SSF55154">
    <property type="entry name" value="CYTH-like phosphatases"/>
    <property type="match status" value="1"/>
</dbReference>
<dbReference type="Pfam" id="PF09359">
    <property type="entry name" value="VTC"/>
    <property type="match status" value="1"/>
</dbReference>
<organism evidence="2 3">
    <name type="scientific">Actinomyces israelii</name>
    <dbReference type="NCBI Taxonomy" id="1659"/>
    <lineage>
        <taxon>Bacteria</taxon>
        <taxon>Bacillati</taxon>
        <taxon>Actinomycetota</taxon>
        <taxon>Actinomycetes</taxon>
        <taxon>Actinomycetales</taxon>
        <taxon>Actinomycetaceae</taxon>
        <taxon>Actinomyces</taxon>
    </lineage>
</organism>
<evidence type="ECO:0000313" key="3">
    <source>
        <dbReference type="Proteomes" id="UP001072034"/>
    </source>
</evidence>
<reference evidence="2" key="1">
    <citation type="submission" date="2022-10" db="EMBL/GenBank/DDBJ databases">
        <title>Genome sequence of Actinomyces israelii ATCC 10048.</title>
        <authorList>
            <person name="Watt R.M."/>
            <person name="Tong W.M."/>
        </authorList>
    </citation>
    <scope>NUCLEOTIDE SEQUENCE</scope>
    <source>
        <strain evidence="2">ATCC 10048</strain>
    </source>
</reference>
<dbReference type="RefSeq" id="WP_268916894.1">
    <property type="nucleotide sequence ID" value="NZ_JAPTMY010000006.1"/>
</dbReference>
<evidence type="ECO:0000313" key="2">
    <source>
        <dbReference type="EMBL" id="MCZ0857270.1"/>
    </source>
</evidence>
<dbReference type="InterPro" id="IPR018966">
    <property type="entry name" value="VTC_domain"/>
</dbReference>
<dbReference type="Gene3D" id="3.20.100.30">
    <property type="entry name" value="VTC, catalytic tunnel domain"/>
    <property type="match status" value="1"/>
</dbReference>
<dbReference type="InterPro" id="IPR033469">
    <property type="entry name" value="CYTH-like_dom_sf"/>
</dbReference>
<dbReference type="InterPro" id="IPR042267">
    <property type="entry name" value="VTC_sf"/>
</dbReference>
<evidence type="ECO:0000259" key="1">
    <source>
        <dbReference type="Pfam" id="PF09359"/>
    </source>
</evidence>
<dbReference type="EMBL" id="JAPTMY010000006">
    <property type="protein sequence ID" value="MCZ0857270.1"/>
    <property type="molecule type" value="Genomic_DNA"/>
</dbReference>
<comment type="caution">
    <text evidence="2">The sequence shown here is derived from an EMBL/GenBank/DDBJ whole genome shotgun (WGS) entry which is preliminary data.</text>
</comment>
<sequence length="266" mass="29258">MAVTAPTDPLSTGRLTPTTLEELNAAAGLLARIDRKYLITADAAQDVIDALADRALVLDIDGCRCFSYASTYFDTPGLASYLQAARKRHRRFKIRTRSYLDSDLTFLEVKTRGPREATIKQRLAYRTADADRLTDEGTAFVVECLAPLAGSAREARRIADRLVPVMATTYRRTTLHLPDDGARATIDTDLAWAALAPRPGAPREAGPFAVVETKTPARHCPADRWLWARGHRPARISKYATGMAALHPGLPANKWHRLLTRELAGA</sequence>
<dbReference type="CDD" id="cd07750">
    <property type="entry name" value="PolyPPase_VTC_like"/>
    <property type="match status" value="1"/>
</dbReference>
<proteinExistence type="predicted"/>
<name>A0ABT4I6C0_9ACTO</name>